<keyword evidence="1" id="KW-0472">Membrane</keyword>
<keyword evidence="1" id="KW-0812">Transmembrane</keyword>
<evidence type="ECO:0000256" key="2">
    <source>
        <dbReference type="SAM" id="SignalP"/>
    </source>
</evidence>
<accession>A0A938WKR4</accession>
<keyword evidence="5" id="KW-1185">Reference proteome</keyword>
<dbReference type="AlphaFoldDB" id="A0A938WKR4"/>
<name>A0A938WKR4_9BACT</name>
<protein>
    <submittedName>
        <fullName evidence="4">Glycosyltransferase</fullName>
    </submittedName>
</protein>
<dbReference type="Pfam" id="PF00535">
    <property type="entry name" value="Glycos_transf_2"/>
    <property type="match status" value="1"/>
</dbReference>
<keyword evidence="1" id="KW-1133">Transmembrane helix</keyword>
<dbReference type="InterPro" id="IPR029044">
    <property type="entry name" value="Nucleotide-diphossugar_trans"/>
</dbReference>
<dbReference type="SUPFAM" id="SSF53448">
    <property type="entry name" value="Nucleotide-diphospho-sugar transferases"/>
    <property type="match status" value="1"/>
</dbReference>
<feature type="domain" description="Glycosyltransferase 2-like" evidence="3">
    <location>
        <begin position="47"/>
        <end position="204"/>
    </location>
</feature>
<dbReference type="EMBL" id="JACJJL010000003">
    <property type="protein sequence ID" value="MBM6660677.1"/>
    <property type="molecule type" value="Genomic_DNA"/>
</dbReference>
<evidence type="ECO:0000313" key="4">
    <source>
        <dbReference type="EMBL" id="MBM6660677.1"/>
    </source>
</evidence>
<sequence>MVISMLTICICALLVMLAAATPFCSGLHRRPHREEDGTPEGEGQAISIIMAVHDNAQELERNLPAFLTQDYAPGYEIIIVDESSTDETEDVLKRFKHQHNNLYTTFIPESSHYLSRRKLALTLGVKAAHNEWIIITDADCKPNDSNWLQAMSRHCNASHDLVLGFTPFEQSSKPFYQFERLLTSCYCMRKAQRGMAYRYDGHNLAMRKSVFMSNNGFLKNLKFLRGEYDFIANEHAQPQRTAVAIEPEAHIIQDSPSRKKWANSHLFYMETRRHLERSFGYRMLFNTDTLLLHINYLAQVAAMVYSALTSDWPILGAAVASAMITLALRATIANKAMKLFGVHVSLWSVPLMETRVAWQNLYFMLRHRFSDKYDFIRR</sequence>
<feature type="signal peptide" evidence="2">
    <location>
        <begin position="1"/>
        <end position="20"/>
    </location>
</feature>
<gene>
    <name evidence="4" type="ORF">H6B30_02740</name>
</gene>
<organism evidence="4 5">
    <name type="scientific">Marseilla massiliensis</name>
    <dbReference type="NCBI Taxonomy" id="1841864"/>
    <lineage>
        <taxon>Bacteria</taxon>
        <taxon>Pseudomonadati</taxon>
        <taxon>Bacteroidota</taxon>
        <taxon>Bacteroidia</taxon>
        <taxon>Bacteroidales</taxon>
        <taxon>Prevotellaceae</taxon>
        <taxon>Marseilla</taxon>
    </lineage>
</organism>
<keyword evidence="2" id="KW-0732">Signal</keyword>
<evidence type="ECO:0000313" key="5">
    <source>
        <dbReference type="Proteomes" id="UP000764045"/>
    </source>
</evidence>
<dbReference type="PANTHER" id="PTHR43685:SF2">
    <property type="entry name" value="GLYCOSYLTRANSFERASE 2-LIKE DOMAIN-CONTAINING PROTEIN"/>
    <property type="match status" value="1"/>
</dbReference>
<dbReference type="InterPro" id="IPR050834">
    <property type="entry name" value="Glycosyltransf_2"/>
</dbReference>
<evidence type="ECO:0000259" key="3">
    <source>
        <dbReference type="Pfam" id="PF00535"/>
    </source>
</evidence>
<proteinExistence type="predicted"/>
<dbReference type="InterPro" id="IPR001173">
    <property type="entry name" value="Glyco_trans_2-like"/>
</dbReference>
<dbReference type="Proteomes" id="UP000764045">
    <property type="component" value="Unassembled WGS sequence"/>
</dbReference>
<dbReference type="Gene3D" id="3.90.550.10">
    <property type="entry name" value="Spore Coat Polysaccharide Biosynthesis Protein SpsA, Chain A"/>
    <property type="match status" value="1"/>
</dbReference>
<feature type="chain" id="PRO_5037413554" evidence="2">
    <location>
        <begin position="21"/>
        <end position="378"/>
    </location>
</feature>
<comment type="caution">
    <text evidence="4">The sequence shown here is derived from an EMBL/GenBank/DDBJ whole genome shotgun (WGS) entry which is preliminary data.</text>
</comment>
<evidence type="ECO:0000256" key="1">
    <source>
        <dbReference type="SAM" id="Phobius"/>
    </source>
</evidence>
<feature type="transmembrane region" description="Helical" evidence="1">
    <location>
        <begin position="312"/>
        <end position="332"/>
    </location>
</feature>
<dbReference type="PANTHER" id="PTHR43685">
    <property type="entry name" value="GLYCOSYLTRANSFERASE"/>
    <property type="match status" value="1"/>
</dbReference>
<reference evidence="4 5" key="1">
    <citation type="journal article" date="2021" name="Sci. Rep.">
        <title>The distribution of antibiotic resistance genes in chicken gut microbiota commensals.</title>
        <authorList>
            <person name="Juricova H."/>
            <person name="Matiasovicova J."/>
            <person name="Kubasova T."/>
            <person name="Cejkova D."/>
            <person name="Rychlik I."/>
        </authorList>
    </citation>
    <scope>NUCLEOTIDE SEQUENCE [LARGE SCALE GENOMIC DNA]</scope>
    <source>
        <strain evidence="4 5">An819</strain>
    </source>
</reference>